<organism evidence="12 13">
    <name type="scientific">Candidatus Gottesmanbacteria bacterium GW2011_GWA2_47_9</name>
    <dbReference type="NCBI Taxonomy" id="1618445"/>
    <lineage>
        <taxon>Bacteria</taxon>
        <taxon>Candidatus Gottesmaniibacteriota</taxon>
    </lineage>
</organism>
<evidence type="ECO:0000313" key="12">
    <source>
        <dbReference type="EMBL" id="KKU87385.1"/>
    </source>
</evidence>
<evidence type="ECO:0000256" key="10">
    <source>
        <dbReference type="SAM" id="Phobius"/>
    </source>
</evidence>
<feature type="domain" description="Vitamin K epoxide reductase" evidence="11">
    <location>
        <begin position="9"/>
        <end position="146"/>
    </location>
</feature>
<keyword evidence="4" id="KW-0874">Quinone</keyword>
<evidence type="ECO:0000256" key="7">
    <source>
        <dbReference type="ARBA" id="ARBA00023136"/>
    </source>
</evidence>
<dbReference type="InterPro" id="IPR038354">
    <property type="entry name" value="VKOR_sf"/>
</dbReference>
<reference evidence="12 13" key="1">
    <citation type="journal article" date="2015" name="Nature">
        <title>rRNA introns, odd ribosomes, and small enigmatic genomes across a large radiation of phyla.</title>
        <authorList>
            <person name="Brown C.T."/>
            <person name="Hug L.A."/>
            <person name="Thomas B.C."/>
            <person name="Sharon I."/>
            <person name="Castelle C.J."/>
            <person name="Singh A."/>
            <person name="Wilkins M.J."/>
            <person name="Williams K.H."/>
            <person name="Banfield J.F."/>
        </authorList>
    </citation>
    <scope>NUCLEOTIDE SEQUENCE [LARGE SCALE GENOMIC DNA]</scope>
</reference>
<keyword evidence="3 10" id="KW-0812">Transmembrane</keyword>
<dbReference type="GO" id="GO:0016491">
    <property type="term" value="F:oxidoreductase activity"/>
    <property type="evidence" value="ECO:0007669"/>
    <property type="project" value="UniProtKB-KW"/>
</dbReference>
<feature type="transmembrane region" description="Helical" evidence="10">
    <location>
        <begin position="119"/>
        <end position="141"/>
    </location>
</feature>
<comment type="caution">
    <text evidence="12">The sequence shown here is derived from an EMBL/GenBank/DDBJ whole genome shotgun (WGS) entry which is preliminary data.</text>
</comment>
<proteinExistence type="inferred from homology"/>
<keyword evidence="6" id="KW-0560">Oxidoreductase</keyword>
<evidence type="ECO:0000256" key="8">
    <source>
        <dbReference type="ARBA" id="ARBA00023157"/>
    </source>
</evidence>
<feature type="transmembrane region" description="Helical" evidence="10">
    <location>
        <begin position="58"/>
        <end position="82"/>
    </location>
</feature>
<evidence type="ECO:0000256" key="9">
    <source>
        <dbReference type="ARBA" id="ARBA00023284"/>
    </source>
</evidence>
<dbReference type="CDD" id="cd12916">
    <property type="entry name" value="VKOR_1"/>
    <property type="match status" value="1"/>
</dbReference>
<keyword evidence="8" id="KW-1015">Disulfide bond</keyword>
<keyword evidence="5 10" id="KW-1133">Transmembrane helix</keyword>
<comment type="subcellular location">
    <subcellularLocation>
        <location evidence="1">Membrane</location>
        <topology evidence="1">Multi-pass membrane protein</topology>
    </subcellularLocation>
</comment>
<evidence type="ECO:0000256" key="5">
    <source>
        <dbReference type="ARBA" id="ARBA00022989"/>
    </source>
</evidence>
<dbReference type="Proteomes" id="UP000034739">
    <property type="component" value="Unassembled WGS sequence"/>
</dbReference>
<dbReference type="EMBL" id="LCOY01000029">
    <property type="protein sequence ID" value="KKU87385.1"/>
    <property type="molecule type" value="Genomic_DNA"/>
</dbReference>
<accession>A0A0G1WYT2</accession>
<feature type="transmembrane region" description="Helical" evidence="10">
    <location>
        <begin position="12"/>
        <end position="31"/>
    </location>
</feature>
<dbReference type="PANTHER" id="PTHR34573:SF1">
    <property type="entry name" value="VITAMIN K EPOXIDE REDUCTASE DOMAIN-CONTAINING PROTEIN"/>
    <property type="match status" value="1"/>
</dbReference>
<comment type="similarity">
    <text evidence="2">Belongs to the VKOR family.</text>
</comment>
<evidence type="ECO:0000256" key="2">
    <source>
        <dbReference type="ARBA" id="ARBA00006214"/>
    </source>
</evidence>
<dbReference type="GO" id="GO:0016020">
    <property type="term" value="C:membrane"/>
    <property type="evidence" value="ECO:0007669"/>
    <property type="project" value="UniProtKB-SubCell"/>
</dbReference>
<sequence length="168" mass="18513">MCMAQEKTNTLVNRIIFVLSLLGIAMAVYVLQGWLRQSSILCFTGGGCDIVRKSPASYLFGVIPVPAVGLIGYSILAILAFLRTTKLANRYSLIAIRAMLGMATFGVLFVSWFTYTEIFVIKGICTWCVISAVNMIIIFFLTLMSLRDRSDGEAISQKPRSPRPSGSR</sequence>
<evidence type="ECO:0000313" key="13">
    <source>
        <dbReference type="Proteomes" id="UP000034739"/>
    </source>
</evidence>
<evidence type="ECO:0000259" key="11">
    <source>
        <dbReference type="SMART" id="SM00756"/>
    </source>
</evidence>
<keyword evidence="7 10" id="KW-0472">Membrane</keyword>
<feature type="transmembrane region" description="Helical" evidence="10">
    <location>
        <begin position="94"/>
        <end position="113"/>
    </location>
</feature>
<dbReference type="GO" id="GO:0048038">
    <property type="term" value="F:quinone binding"/>
    <property type="evidence" value="ECO:0007669"/>
    <property type="project" value="UniProtKB-KW"/>
</dbReference>
<dbReference type="AlphaFoldDB" id="A0A0G1WYT2"/>
<gene>
    <name evidence="12" type="ORF">UY16_C0029G0024</name>
</gene>
<evidence type="ECO:0000256" key="6">
    <source>
        <dbReference type="ARBA" id="ARBA00023002"/>
    </source>
</evidence>
<dbReference type="SMART" id="SM00756">
    <property type="entry name" value="VKc"/>
    <property type="match status" value="1"/>
</dbReference>
<protein>
    <recommendedName>
        <fullName evidence="11">Vitamin K epoxide reductase domain-containing protein</fullName>
    </recommendedName>
</protein>
<dbReference type="InterPro" id="IPR044698">
    <property type="entry name" value="VKOR/LTO1"/>
</dbReference>
<dbReference type="InterPro" id="IPR012932">
    <property type="entry name" value="VKOR"/>
</dbReference>
<dbReference type="Gene3D" id="1.20.1440.130">
    <property type="entry name" value="VKOR domain"/>
    <property type="match status" value="1"/>
</dbReference>
<dbReference type="Pfam" id="PF07884">
    <property type="entry name" value="VKOR"/>
    <property type="match status" value="1"/>
</dbReference>
<dbReference type="PANTHER" id="PTHR34573">
    <property type="entry name" value="VKC DOMAIN-CONTAINING PROTEIN"/>
    <property type="match status" value="1"/>
</dbReference>
<evidence type="ECO:0000256" key="1">
    <source>
        <dbReference type="ARBA" id="ARBA00004141"/>
    </source>
</evidence>
<keyword evidence="9" id="KW-0676">Redox-active center</keyword>
<evidence type="ECO:0000256" key="4">
    <source>
        <dbReference type="ARBA" id="ARBA00022719"/>
    </source>
</evidence>
<evidence type="ECO:0000256" key="3">
    <source>
        <dbReference type="ARBA" id="ARBA00022692"/>
    </source>
</evidence>
<name>A0A0G1WYT2_9BACT</name>